<proteinExistence type="predicted"/>
<sequence>MIVKLCNAHELPPENEMKAFRGGALEICVARHAGGMFAFDNDCPHQKAPLSSGHLDGTKVVCPYHAWRFDITDGCPEIAGDPPLVLYEIRQYDNEIFIKLPDGSEPAR</sequence>
<dbReference type="HOGENOM" id="CLU_055690_5_0_0"/>
<dbReference type="STRING" id="401053.AciPR4_0808"/>
<dbReference type="RefSeq" id="WP_013567374.1">
    <property type="nucleotide sequence ID" value="NC_014963.1"/>
</dbReference>
<evidence type="ECO:0000256" key="1">
    <source>
        <dbReference type="ARBA" id="ARBA00022714"/>
    </source>
</evidence>
<dbReference type="EMBL" id="CP002467">
    <property type="protein sequence ID" value="ADV81641.1"/>
    <property type="molecule type" value="Genomic_DNA"/>
</dbReference>
<keyword evidence="1" id="KW-0001">2Fe-2S</keyword>
<evidence type="ECO:0000256" key="2">
    <source>
        <dbReference type="ARBA" id="ARBA00022723"/>
    </source>
</evidence>
<dbReference type="InterPro" id="IPR017941">
    <property type="entry name" value="Rieske_2Fe-2S"/>
</dbReference>
<reference evidence="6 7" key="1">
    <citation type="journal article" date="2012" name="Stand. Genomic Sci.">
        <title>Complete genome sequence of Terriglobus saanensis type strain SP1PR4(T), an Acidobacteria from tundra soil.</title>
        <authorList>
            <person name="Rawat S.R."/>
            <person name="Mannisto M.K."/>
            <person name="Starovoytov V."/>
            <person name="Goodwin L."/>
            <person name="Nolan M."/>
            <person name="Hauser L."/>
            <person name="Land M."/>
            <person name="Davenport K.W."/>
            <person name="Woyke T."/>
            <person name="Haggblom M.M."/>
        </authorList>
    </citation>
    <scope>NUCLEOTIDE SEQUENCE</scope>
    <source>
        <strain evidence="7">ATCC BAA-1853 / DSM 23119 / SP1PR4</strain>
    </source>
</reference>
<organism evidence="6 7">
    <name type="scientific">Terriglobus saanensis (strain ATCC BAA-1853 / DSM 23119 / SP1PR4)</name>
    <dbReference type="NCBI Taxonomy" id="401053"/>
    <lineage>
        <taxon>Bacteria</taxon>
        <taxon>Pseudomonadati</taxon>
        <taxon>Acidobacteriota</taxon>
        <taxon>Terriglobia</taxon>
        <taxon>Terriglobales</taxon>
        <taxon>Acidobacteriaceae</taxon>
        <taxon>Terriglobus</taxon>
    </lineage>
</organism>
<dbReference type="SUPFAM" id="SSF50022">
    <property type="entry name" value="ISP domain"/>
    <property type="match status" value="1"/>
</dbReference>
<evidence type="ECO:0000313" key="7">
    <source>
        <dbReference type="Proteomes" id="UP000006844"/>
    </source>
</evidence>
<evidence type="ECO:0000313" key="6">
    <source>
        <dbReference type="EMBL" id="ADV81641.1"/>
    </source>
</evidence>
<dbReference type="GO" id="GO:0051537">
    <property type="term" value="F:2 iron, 2 sulfur cluster binding"/>
    <property type="evidence" value="ECO:0007669"/>
    <property type="project" value="UniProtKB-KW"/>
</dbReference>
<keyword evidence="4" id="KW-0411">Iron-sulfur</keyword>
<keyword evidence="3" id="KW-0408">Iron</keyword>
<dbReference type="OrthoDB" id="9795104at2"/>
<protein>
    <submittedName>
        <fullName evidence="6">Rieske (2Fe-2S) iron-sulfur domain protein</fullName>
    </submittedName>
</protein>
<gene>
    <name evidence="6" type="ordered locus">AciPR4_0808</name>
</gene>
<keyword evidence="7" id="KW-1185">Reference proteome</keyword>
<accession>E8V701</accession>
<evidence type="ECO:0000256" key="3">
    <source>
        <dbReference type="ARBA" id="ARBA00023004"/>
    </source>
</evidence>
<dbReference type="eggNOG" id="COG2146">
    <property type="taxonomic scope" value="Bacteria"/>
</dbReference>
<dbReference type="Gene3D" id="2.102.10.10">
    <property type="entry name" value="Rieske [2Fe-2S] iron-sulphur domain"/>
    <property type="match status" value="1"/>
</dbReference>
<dbReference type="KEGG" id="tsa:AciPR4_0808"/>
<dbReference type="Pfam" id="PF00355">
    <property type="entry name" value="Rieske"/>
    <property type="match status" value="1"/>
</dbReference>
<dbReference type="GO" id="GO:0046872">
    <property type="term" value="F:metal ion binding"/>
    <property type="evidence" value="ECO:0007669"/>
    <property type="project" value="UniProtKB-KW"/>
</dbReference>
<dbReference type="Proteomes" id="UP000006844">
    <property type="component" value="Chromosome"/>
</dbReference>
<dbReference type="AlphaFoldDB" id="E8V701"/>
<name>E8V701_TERSS</name>
<evidence type="ECO:0000256" key="4">
    <source>
        <dbReference type="ARBA" id="ARBA00023014"/>
    </source>
</evidence>
<dbReference type="PANTHER" id="PTHR21496:SF23">
    <property type="entry name" value="3-PHENYLPROPIONATE_CINNAMIC ACID DIOXYGENASE FERREDOXIN SUBUNIT"/>
    <property type="match status" value="1"/>
</dbReference>
<evidence type="ECO:0000259" key="5">
    <source>
        <dbReference type="PROSITE" id="PS51296"/>
    </source>
</evidence>
<feature type="domain" description="Rieske" evidence="5">
    <location>
        <begin position="3"/>
        <end position="98"/>
    </location>
</feature>
<dbReference type="PROSITE" id="PS51296">
    <property type="entry name" value="RIESKE"/>
    <property type="match status" value="1"/>
</dbReference>
<dbReference type="CDD" id="cd03467">
    <property type="entry name" value="Rieske"/>
    <property type="match status" value="1"/>
</dbReference>
<keyword evidence="2" id="KW-0479">Metal-binding</keyword>
<dbReference type="PANTHER" id="PTHR21496">
    <property type="entry name" value="FERREDOXIN-RELATED"/>
    <property type="match status" value="1"/>
</dbReference>
<dbReference type="InterPro" id="IPR036922">
    <property type="entry name" value="Rieske_2Fe-2S_sf"/>
</dbReference>